<evidence type="ECO:0000313" key="1">
    <source>
        <dbReference type="EMBL" id="AZQ53580.1"/>
    </source>
</evidence>
<protein>
    <submittedName>
        <fullName evidence="1">Uncharacterized protein</fullName>
    </submittedName>
</protein>
<accession>A0A3Q9FBF7</accession>
<reference evidence="1 2" key="1">
    <citation type="submission" date="2018-12" db="EMBL/GenBank/DDBJ databases">
        <title>Cadmium resistance mechanism in endophytic bacteria Burkholderia cenocepacia YG-3.</title>
        <authorList>
            <person name="Zhang X."/>
            <person name="Wang X."/>
            <person name="Zhu Y."/>
        </authorList>
    </citation>
    <scope>NUCLEOTIDE SEQUENCE [LARGE SCALE GENOMIC DNA]</scope>
    <source>
        <strain evidence="1 2">YG-3</strain>
    </source>
</reference>
<dbReference type="Proteomes" id="UP000277191">
    <property type="component" value="Chromosome 2"/>
</dbReference>
<gene>
    <name evidence="1" type="ORF">D5R55_21895</name>
</gene>
<dbReference type="EMBL" id="CP034546">
    <property type="protein sequence ID" value="AZQ53580.1"/>
    <property type="molecule type" value="Genomic_DNA"/>
</dbReference>
<evidence type="ECO:0000313" key="2">
    <source>
        <dbReference type="Proteomes" id="UP000277191"/>
    </source>
</evidence>
<sequence length="59" mass="6588">MLLPATAATQWRRARRIARHPGVEQRRAAVHIIGFPRMPTIGSLPVSIPTAYNSPLETR</sequence>
<dbReference type="AlphaFoldDB" id="A0A3Q9FBF7"/>
<dbReference type="RefSeq" id="WP_126365667.1">
    <property type="nucleotide sequence ID" value="NZ_CP034546.1"/>
</dbReference>
<proteinExistence type="predicted"/>
<name>A0A3Q9FBF7_9BURK</name>
<organism evidence="1 2">
    <name type="scientific">Burkholderia cenocepacia</name>
    <dbReference type="NCBI Taxonomy" id="95486"/>
    <lineage>
        <taxon>Bacteria</taxon>
        <taxon>Pseudomonadati</taxon>
        <taxon>Pseudomonadota</taxon>
        <taxon>Betaproteobacteria</taxon>
        <taxon>Burkholderiales</taxon>
        <taxon>Burkholderiaceae</taxon>
        <taxon>Burkholderia</taxon>
        <taxon>Burkholderia cepacia complex</taxon>
    </lineage>
</organism>